<keyword evidence="6" id="KW-1185">Reference proteome</keyword>
<dbReference type="RefSeq" id="WP_173570399.1">
    <property type="nucleotide sequence ID" value="NZ_WOSY01000009.1"/>
</dbReference>
<keyword evidence="2 4" id="KW-0378">Hydrolase</keyword>
<dbReference type="Gene3D" id="3.90.950.10">
    <property type="match status" value="1"/>
</dbReference>
<dbReference type="EC" id="3.6.1.9" evidence="4"/>
<evidence type="ECO:0000256" key="2">
    <source>
        <dbReference type="ARBA" id="ARBA00022801"/>
    </source>
</evidence>
<dbReference type="PIRSF" id="PIRSF006305">
    <property type="entry name" value="Maf"/>
    <property type="match status" value="1"/>
</dbReference>
<evidence type="ECO:0000313" key="5">
    <source>
        <dbReference type="EMBL" id="NHN89082.1"/>
    </source>
</evidence>
<comment type="function">
    <text evidence="4">Nucleoside triphosphate pyrophosphatase. May have a dual role in cell division arrest and in preventing the incorporation of modified nucleotides into cellular nucleic acids.</text>
</comment>
<comment type="caution">
    <text evidence="5">The sequence shown here is derived from an EMBL/GenBank/DDBJ whole genome shotgun (WGS) entry which is preliminary data.</text>
</comment>
<dbReference type="PANTHER" id="PTHR43213:SF5">
    <property type="entry name" value="BIFUNCTIONAL DTTP_UTP PYROPHOSPHATASE_METHYLTRANSFERASE PROTEIN-RELATED"/>
    <property type="match status" value="1"/>
</dbReference>
<dbReference type="EMBL" id="WOSY01000009">
    <property type="protein sequence ID" value="NHN89082.1"/>
    <property type="molecule type" value="Genomic_DNA"/>
</dbReference>
<protein>
    <recommendedName>
        <fullName evidence="4">Nucleoside triphosphate pyrophosphatase</fullName>
        <ecNumber evidence="4">3.6.1.9</ecNumber>
    </recommendedName>
    <alternativeName>
        <fullName evidence="4">Nucleotide pyrophosphatase</fullName>
        <shortName evidence="4">Nucleotide PPase</shortName>
    </alternativeName>
</protein>
<reference evidence="5 6" key="1">
    <citation type="journal article" date="2020" name="Int. J. Syst. Evol. Microbiol.">
        <title>Novel acetic acid bacteria from cider fermentations: Acetobacter conturbans sp. nov. and Acetobacter fallax sp. nov.</title>
        <authorList>
            <person name="Sombolestani A.S."/>
            <person name="Cleenwerck I."/>
            <person name="Cnockaert M."/>
            <person name="Borremans W."/>
            <person name="Wieme A.D."/>
            <person name="De Vuyst L."/>
            <person name="Vandamme P."/>
        </authorList>
    </citation>
    <scope>NUCLEOTIDE SEQUENCE [LARGE SCALE GENOMIC DNA]</scope>
    <source>
        <strain evidence="5 6">LMG 1627</strain>
    </source>
</reference>
<evidence type="ECO:0000256" key="4">
    <source>
        <dbReference type="HAMAP-Rule" id="MF_00528"/>
    </source>
</evidence>
<dbReference type="InterPro" id="IPR003697">
    <property type="entry name" value="Maf-like"/>
</dbReference>
<organism evidence="5 6">
    <name type="scientific">Acetobacter conturbans</name>
    <dbReference type="NCBI Taxonomy" id="1737472"/>
    <lineage>
        <taxon>Bacteria</taxon>
        <taxon>Pseudomonadati</taxon>
        <taxon>Pseudomonadota</taxon>
        <taxon>Alphaproteobacteria</taxon>
        <taxon>Acetobacterales</taxon>
        <taxon>Acetobacteraceae</taxon>
        <taxon>Acetobacter</taxon>
    </lineage>
</organism>
<comment type="catalytic activity">
    <reaction evidence="4">
        <text>a 2'-deoxyribonucleoside 5'-triphosphate + H2O = a 2'-deoxyribonucleoside 5'-phosphate + diphosphate + H(+)</text>
        <dbReference type="Rhea" id="RHEA:44644"/>
        <dbReference type="ChEBI" id="CHEBI:15377"/>
        <dbReference type="ChEBI" id="CHEBI:15378"/>
        <dbReference type="ChEBI" id="CHEBI:33019"/>
        <dbReference type="ChEBI" id="CHEBI:61560"/>
        <dbReference type="ChEBI" id="CHEBI:65317"/>
        <dbReference type="EC" id="3.6.1.9"/>
    </reaction>
</comment>
<keyword evidence="3 4" id="KW-0546">Nucleotide metabolism</keyword>
<dbReference type="Proteomes" id="UP000631653">
    <property type="component" value="Unassembled WGS sequence"/>
</dbReference>
<proteinExistence type="inferred from homology"/>
<comment type="cofactor">
    <cofactor evidence="1 4">
        <name>a divalent metal cation</name>
        <dbReference type="ChEBI" id="CHEBI:60240"/>
    </cofactor>
</comment>
<dbReference type="InterPro" id="IPR029001">
    <property type="entry name" value="ITPase-like_fam"/>
</dbReference>
<comment type="subcellular location">
    <subcellularLocation>
        <location evidence="4">Cytoplasm</location>
    </subcellularLocation>
</comment>
<evidence type="ECO:0000256" key="3">
    <source>
        <dbReference type="ARBA" id="ARBA00023080"/>
    </source>
</evidence>
<dbReference type="Pfam" id="PF02545">
    <property type="entry name" value="Maf"/>
    <property type="match status" value="1"/>
</dbReference>
<sequence length="223" mass="24100">MIDSSTAADEVLAPSFLSAKSRLVLASGSSARQALLRESRVDFTVRTADIDENEYKQAGREKGQDASQVALCLAEAKAGTVAATVGDPDAWVIGADQMLTCQGAGGSEWFDKPSSRQGARAQLLRLRGKTHHLHSAVVLWWQGRVMWTHLAQPALTMRSFSEQFLDAYLESEGEACLGCVGSYRLEGTGIQLFQRIEGDHSAILGLPLLPLLNALRDFGVLAK</sequence>
<feature type="active site" description="Proton acceptor" evidence="4">
    <location>
        <position position="96"/>
    </location>
</feature>
<dbReference type="SUPFAM" id="SSF52972">
    <property type="entry name" value="ITPase-like"/>
    <property type="match status" value="1"/>
</dbReference>
<gene>
    <name evidence="5" type="ORF">GOB81_10620</name>
</gene>
<dbReference type="HAMAP" id="MF_00528">
    <property type="entry name" value="Maf"/>
    <property type="match status" value="1"/>
</dbReference>
<dbReference type="CDD" id="cd00555">
    <property type="entry name" value="Maf"/>
    <property type="match status" value="1"/>
</dbReference>
<evidence type="ECO:0000313" key="6">
    <source>
        <dbReference type="Proteomes" id="UP000631653"/>
    </source>
</evidence>
<comment type="similarity">
    <text evidence="4">Belongs to the Maf family.</text>
</comment>
<evidence type="ECO:0000256" key="1">
    <source>
        <dbReference type="ARBA" id="ARBA00001968"/>
    </source>
</evidence>
<dbReference type="PANTHER" id="PTHR43213">
    <property type="entry name" value="BIFUNCTIONAL DTTP/UTP PYROPHOSPHATASE/METHYLTRANSFERASE PROTEIN-RELATED"/>
    <property type="match status" value="1"/>
</dbReference>
<keyword evidence="4" id="KW-0963">Cytoplasm</keyword>
<accession>A0ABX0K1P1</accession>
<name>A0ABX0K1P1_9PROT</name>
<comment type="catalytic activity">
    <reaction evidence="4">
        <text>a ribonucleoside 5'-triphosphate + H2O = a ribonucleoside 5'-phosphate + diphosphate + H(+)</text>
        <dbReference type="Rhea" id="RHEA:23996"/>
        <dbReference type="ChEBI" id="CHEBI:15377"/>
        <dbReference type="ChEBI" id="CHEBI:15378"/>
        <dbReference type="ChEBI" id="CHEBI:33019"/>
        <dbReference type="ChEBI" id="CHEBI:58043"/>
        <dbReference type="ChEBI" id="CHEBI:61557"/>
        <dbReference type="EC" id="3.6.1.9"/>
    </reaction>
</comment>
<comment type="caution">
    <text evidence="4">Lacks conserved residue(s) required for the propagation of feature annotation.</text>
</comment>